<evidence type="ECO:0000313" key="2">
    <source>
        <dbReference type="EMBL" id="TCP19378.1"/>
    </source>
</evidence>
<keyword evidence="3" id="KW-1185">Reference proteome</keyword>
<dbReference type="InterPro" id="IPR038475">
    <property type="entry name" value="RecG_C_sf"/>
</dbReference>
<dbReference type="RefSeq" id="WP_165887068.1">
    <property type="nucleotide sequence ID" value="NZ_QXNC01000003.1"/>
</dbReference>
<dbReference type="AlphaFoldDB" id="A0A4R2NE41"/>
<keyword evidence="2" id="KW-0067">ATP-binding</keyword>
<dbReference type="Proteomes" id="UP000295182">
    <property type="component" value="Unassembled WGS sequence"/>
</dbReference>
<dbReference type="Gene3D" id="3.30.950.30">
    <property type="entry name" value="Schlafen, AAA domain"/>
    <property type="match status" value="2"/>
</dbReference>
<reference evidence="2 3" key="1">
    <citation type="submission" date="2019-03" db="EMBL/GenBank/DDBJ databases">
        <title>Genomic Encyclopedia of Type Strains, Phase IV (KMG-IV): sequencing the most valuable type-strain genomes for metagenomic binning, comparative biology and taxonomic classification.</title>
        <authorList>
            <person name="Goeker M."/>
        </authorList>
    </citation>
    <scope>NUCLEOTIDE SEQUENCE [LARGE SCALE GENOMIC DNA]</scope>
    <source>
        <strain evidence="2 3">DSM 1837</strain>
    </source>
</reference>
<name>A0A4R2NE41_9BURK</name>
<keyword evidence="2" id="KW-0378">Hydrolase</keyword>
<dbReference type="Pfam" id="PF13749">
    <property type="entry name" value="HATPase_c_4"/>
    <property type="match status" value="1"/>
</dbReference>
<organism evidence="2 3">
    <name type="scientific">Simplicispira metamorpha</name>
    <dbReference type="NCBI Taxonomy" id="80881"/>
    <lineage>
        <taxon>Bacteria</taxon>
        <taxon>Pseudomonadati</taxon>
        <taxon>Pseudomonadota</taxon>
        <taxon>Betaproteobacteria</taxon>
        <taxon>Burkholderiales</taxon>
        <taxon>Comamonadaceae</taxon>
        <taxon>Simplicispira</taxon>
    </lineage>
</organism>
<proteinExistence type="predicted"/>
<keyword evidence="2" id="KW-0547">Nucleotide-binding</keyword>
<dbReference type="GO" id="GO:0004386">
    <property type="term" value="F:helicase activity"/>
    <property type="evidence" value="ECO:0007669"/>
    <property type="project" value="UniProtKB-KW"/>
</dbReference>
<dbReference type="PANTHER" id="PTHR30595:SF6">
    <property type="entry name" value="SCHLAFEN ALBA-2 DOMAIN-CONTAINING PROTEIN"/>
    <property type="match status" value="1"/>
</dbReference>
<protein>
    <submittedName>
        <fullName evidence="2">ATP-dependent DNA helicase RecG</fullName>
    </submittedName>
</protein>
<dbReference type="EMBL" id="SLXH01000005">
    <property type="protein sequence ID" value="TCP19378.1"/>
    <property type="molecule type" value="Genomic_DNA"/>
</dbReference>
<feature type="compositionally biased region" description="Low complexity" evidence="1">
    <location>
        <begin position="63"/>
        <end position="112"/>
    </location>
</feature>
<comment type="caution">
    <text evidence="2">The sequence shown here is derived from an EMBL/GenBank/DDBJ whole genome shotgun (WGS) entry which is preliminary data.</text>
</comment>
<gene>
    <name evidence="2" type="ORF">EV674_10555</name>
</gene>
<dbReference type="Gene3D" id="3.30.565.60">
    <property type="match status" value="1"/>
</dbReference>
<evidence type="ECO:0000256" key="1">
    <source>
        <dbReference type="SAM" id="MobiDB-lite"/>
    </source>
</evidence>
<dbReference type="PANTHER" id="PTHR30595">
    <property type="entry name" value="GLPR-RELATED TRANSCRIPTIONAL REPRESSOR"/>
    <property type="match status" value="1"/>
</dbReference>
<feature type="region of interest" description="Disordered" evidence="1">
    <location>
        <begin position="62"/>
        <end position="119"/>
    </location>
</feature>
<sequence>MNRTAEDLLQELLSLGASRRIEAPGHARIDRAALRTLCAFANEPGQGGGYLLWGLEPVPPDSAAPSAPGTGAAPTAPAVPSTWTAPATLADQATAPASAVPQAQPAPDAPTTTEPPPRYRVVGVAQPEQLQAELARHCASAFNTALRPQVRTERLAGHTVVVAYLPEAAPATKPVFLAHQGLPRGAYRRIGSSDQPGTEDDLAALYAARHATTLDAAVLPDAQWHDIDPAALEEYRQLRRQAHPGAEELIWNDHDLLRALGCAQGEGEQLRPTVAGIVLFGTPLALRRCLPMARIDYIRVPGRVWAPDPEAPYETQEIRAPLLAAIRRASNAVRYELTAPAPGTDGPAAHDDSLPQRAVREAIVNAVLHRSYRLQAPVQIIRYDNRLEIRNPGHALKPSAQWDAPGALLRNPRIAAVLHDVRLASTKGSGIRTLREQMLAHDLLPPTLASQRSADQFVATLLFHQFLGPDDRAWLRRLTREALSDEEARALVLVRECGQIDAATYSAINRSDATTASAHLQRLEQLGLLQAHGQGERAHWLLGALAQERLAELAAPVVAALPVEPILEQAPPPENGLEPILKGHQSSEYGHHIGPDGLQPIENGHQMLGSIPESILARIPAPGTKPRREALHDLLRDLCAWRALSSREIALVLGKQDHKKLVRNYLSPMVASGVLAYTLPEQENHPDQRYTVPAPAHMP</sequence>
<evidence type="ECO:0000313" key="3">
    <source>
        <dbReference type="Proteomes" id="UP000295182"/>
    </source>
</evidence>
<accession>A0A4R2NE41</accession>
<keyword evidence="2" id="KW-0347">Helicase</keyword>
<dbReference type="InterPro" id="IPR038461">
    <property type="entry name" value="Schlafen_AlbA_2_dom_sf"/>
</dbReference>